<dbReference type="OrthoDB" id="2112922at2"/>
<keyword evidence="1" id="KW-1133">Transmembrane helix</keyword>
<evidence type="ECO:0000256" key="1">
    <source>
        <dbReference type="SAM" id="Phobius"/>
    </source>
</evidence>
<accession>A0A1N6XQL5</accession>
<dbReference type="EMBL" id="FTNC01000012">
    <property type="protein sequence ID" value="SIR04509.1"/>
    <property type="molecule type" value="Genomic_DNA"/>
</dbReference>
<gene>
    <name evidence="2" type="ORF">SAMN05421834_11226</name>
</gene>
<sequence>MIQILFLFIIFLIFFLLILLIIPYYYSFSFKYQQKFTYSLSLLLIFIKIKFSSTGKNQILLIEILNFKKRIKLNKNSKRKSTEKQARKFPGSKIKQAVSKNDKVKKPKNKSSLNFDYKLINKENFSHLFKFILDIIKILKADYLKLNLLFSFEDPYYNGLFLAYYYTFKEVFDYPNIKVEVNWQEVIFEADGSIGGKIRPGEIIYHILKFIFSLKSLKIFWRLYQSNSKKG</sequence>
<keyword evidence="1" id="KW-0472">Membrane</keyword>
<evidence type="ECO:0008006" key="4">
    <source>
        <dbReference type="Google" id="ProtNLM"/>
    </source>
</evidence>
<evidence type="ECO:0000313" key="2">
    <source>
        <dbReference type="EMBL" id="SIR04509.1"/>
    </source>
</evidence>
<dbReference type="AlphaFoldDB" id="A0A1N6XQL5"/>
<evidence type="ECO:0000313" key="3">
    <source>
        <dbReference type="Proteomes" id="UP000185669"/>
    </source>
</evidence>
<proteinExistence type="predicted"/>
<protein>
    <recommendedName>
        <fullName evidence="4">DUF2953 domain-containing protein</fullName>
    </recommendedName>
</protein>
<feature type="transmembrane region" description="Helical" evidence="1">
    <location>
        <begin position="5"/>
        <end position="26"/>
    </location>
</feature>
<dbReference type="STRING" id="56779.SAMN05421834_11226"/>
<keyword evidence="3" id="KW-1185">Reference proteome</keyword>
<organism evidence="2 3">
    <name type="scientific">Halanaerobium kushneri</name>
    <dbReference type="NCBI Taxonomy" id="56779"/>
    <lineage>
        <taxon>Bacteria</taxon>
        <taxon>Bacillati</taxon>
        <taxon>Bacillota</taxon>
        <taxon>Clostridia</taxon>
        <taxon>Halanaerobiales</taxon>
        <taxon>Halanaerobiaceae</taxon>
        <taxon>Halanaerobium</taxon>
    </lineage>
</organism>
<reference evidence="3" key="1">
    <citation type="submission" date="2017-01" db="EMBL/GenBank/DDBJ databases">
        <authorList>
            <person name="Varghese N."/>
            <person name="Submissions S."/>
        </authorList>
    </citation>
    <scope>NUCLEOTIDE SEQUENCE [LARGE SCALE GENOMIC DNA]</scope>
    <source>
        <strain evidence="3">ATCC 700103</strain>
    </source>
</reference>
<dbReference type="RefSeq" id="WP_076545201.1">
    <property type="nucleotide sequence ID" value="NZ_FTNC01000012.1"/>
</dbReference>
<keyword evidence="1" id="KW-0812">Transmembrane</keyword>
<name>A0A1N6XQL5_9FIRM</name>
<dbReference type="Proteomes" id="UP000185669">
    <property type="component" value="Unassembled WGS sequence"/>
</dbReference>